<name>A0ABT0CZD4_9HYPH</name>
<evidence type="ECO:0000313" key="2">
    <source>
        <dbReference type="EMBL" id="MCJ8238528.1"/>
    </source>
</evidence>
<dbReference type="InterPro" id="IPR038725">
    <property type="entry name" value="YdaG_split_barrel_FMN-bd"/>
</dbReference>
<dbReference type="InterPro" id="IPR052917">
    <property type="entry name" value="Stress-Dev_Protein"/>
</dbReference>
<proteinExistence type="predicted"/>
<accession>A0ABT0CZD4</accession>
<dbReference type="SUPFAM" id="SSF50475">
    <property type="entry name" value="FMN-binding split barrel"/>
    <property type="match status" value="1"/>
</dbReference>
<comment type="caution">
    <text evidence="2">The sequence shown here is derived from an EMBL/GenBank/DDBJ whole genome shotgun (WGS) entry which is preliminary data.</text>
</comment>
<reference evidence="2 3" key="1">
    <citation type="submission" date="2022-03" db="EMBL/GenBank/DDBJ databases">
        <title>Rhizobium SSM4.3 sp. nov., isolated from Sediment (Gouqi Island).</title>
        <authorList>
            <person name="Chen G."/>
        </authorList>
    </citation>
    <scope>NUCLEOTIDE SEQUENCE [LARGE SCALE GENOMIC DNA]</scope>
    <source>
        <strain evidence="2 3">SSM4.3</strain>
        <plasmid evidence="2">unnamed</plasmid>
    </source>
</reference>
<sequence>MTLTLPELAKKMQKIDFCMMLTKSEFGAIASRPMSNNGDVDYDGDSFFFSYTDTRKIRELTADPTVSLTLTAPPSLLGKPGIFVAVEGRASLIADKAVFEAHWTSDLDRWFPEGIDTPGLVLIKVHADTIQYWDGEDNGVIRIRP</sequence>
<protein>
    <submittedName>
        <fullName evidence="2">Pyridoxamine 5'-phosphate oxidase family protein</fullName>
    </submittedName>
</protein>
<evidence type="ECO:0000259" key="1">
    <source>
        <dbReference type="Pfam" id="PF16242"/>
    </source>
</evidence>
<dbReference type="PANTHER" id="PTHR34818:SF1">
    <property type="entry name" value="PROTEIN BLI-3"/>
    <property type="match status" value="1"/>
</dbReference>
<dbReference type="Gene3D" id="2.30.110.10">
    <property type="entry name" value="Electron Transport, Fmn-binding Protein, Chain A"/>
    <property type="match status" value="1"/>
</dbReference>
<dbReference type="Pfam" id="PF16242">
    <property type="entry name" value="Pyrid_ox_like"/>
    <property type="match status" value="1"/>
</dbReference>
<evidence type="ECO:0000313" key="3">
    <source>
        <dbReference type="Proteomes" id="UP001522662"/>
    </source>
</evidence>
<feature type="domain" description="General stress protein FMN-binding split barrel" evidence="1">
    <location>
        <begin position="7"/>
        <end position="140"/>
    </location>
</feature>
<organism evidence="2 3">
    <name type="scientific">Peteryoungia algae</name>
    <dbReference type="NCBI Taxonomy" id="2919917"/>
    <lineage>
        <taxon>Bacteria</taxon>
        <taxon>Pseudomonadati</taxon>
        <taxon>Pseudomonadota</taxon>
        <taxon>Alphaproteobacteria</taxon>
        <taxon>Hyphomicrobiales</taxon>
        <taxon>Rhizobiaceae</taxon>
        <taxon>Peteryoungia</taxon>
    </lineage>
</organism>
<keyword evidence="2" id="KW-0614">Plasmid</keyword>
<dbReference type="Proteomes" id="UP001522662">
    <property type="component" value="Unassembled WGS sequence"/>
</dbReference>
<dbReference type="PANTHER" id="PTHR34818">
    <property type="entry name" value="PROTEIN BLI-3"/>
    <property type="match status" value="1"/>
</dbReference>
<keyword evidence="3" id="KW-1185">Reference proteome</keyword>
<dbReference type="InterPro" id="IPR012349">
    <property type="entry name" value="Split_barrel_FMN-bd"/>
</dbReference>
<gene>
    <name evidence="2" type="ORF">MKJ03_09325</name>
</gene>
<dbReference type="RefSeq" id="WP_245136363.1">
    <property type="nucleotide sequence ID" value="NZ_CP128477.1"/>
</dbReference>
<geneLocation type="plasmid" evidence="2">
    <name>unnamed</name>
</geneLocation>
<dbReference type="EMBL" id="JALAYX010000002">
    <property type="protein sequence ID" value="MCJ8238528.1"/>
    <property type="molecule type" value="Genomic_DNA"/>
</dbReference>